<dbReference type="NCBIfam" id="TIGR00237">
    <property type="entry name" value="xseA"/>
    <property type="match status" value="1"/>
</dbReference>
<dbReference type="Pfam" id="PF13742">
    <property type="entry name" value="tRNA_anti_2"/>
    <property type="match status" value="1"/>
</dbReference>
<dbReference type="GO" id="GO:0003676">
    <property type="term" value="F:nucleic acid binding"/>
    <property type="evidence" value="ECO:0007669"/>
    <property type="project" value="InterPro"/>
</dbReference>
<dbReference type="GO" id="GO:0009318">
    <property type="term" value="C:exodeoxyribonuclease VII complex"/>
    <property type="evidence" value="ECO:0007669"/>
    <property type="project" value="UniProtKB-UniRule"/>
</dbReference>
<dbReference type="HAMAP" id="MF_00378">
    <property type="entry name" value="Exonuc_7_L"/>
    <property type="match status" value="1"/>
</dbReference>
<comment type="subcellular location">
    <subcellularLocation>
        <location evidence="5 6">Cytoplasm</location>
    </subcellularLocation>
</comment>
<accession>A0A0N0UX43</accession>
<comment type="function">
    <text evidence="5">Bidirectionally degrades single-stranded DNA into large acid-insoluble oligonucleotides, which are then degraded further into small acid-soluble oligonucleotides.</text>
</comment>
<keyword evidence="3 5" id="KW-0378">Hydrolase</keyword>
<organism evidence="9 10">
    <name type="scientific">Lysinibacillus macroides</name>
    <dbReference type="NCBI Taxonomy" id="33935"/>
    <lineage>
        <taxon>Bacteria</taxon>
        <taxon>Bacillati</taxon>
        <taxon>Bacillota</taxon>
        <taxon>Bacilli</taxon>
        <taxon>Bacillales</taxon>
        <taxon>Bacillaceae</taxon>
        <taxon>Lysinibacillus</taxon>
    </lineage>
</organism>
<dbReference type="Pfam" id="PF02601">
    <property type="entry name" value="Exonuc_VII_L"/>
    <property type="match status" value="1"/>
</dbReference>
<feature type="domain" description="OB-fold nucleic acid binding" evidence="8">
    <location>
        <begin position="7"/>
        <end position="102"/>
    </location>
</feature>
<dbReference type="STRING" id="33935.ADM90_07960"/>
<evidence type="ECO:0000313" key="10">
    <source>
        <dbReference type="Proteomes" id="UP000037977"/>
    </source>
</evidence>
<dbReference type="AlphaFoldDB" id="A0A0N0UX43"/>
<keyword evidence="4 5" id="KW-0269">Exonuclease</keyword>
<dbReference type="InterPro" id="IPR003753">
    <property type="entry name" value="Exonuc_VII_L"/>
</dbReference>
<evidence type="ECO:0000256" key="3">
    <source>
        <dbReference type="ARBA" id="ARBA00022801"/>
    </source>
</evidence>
<evidence type="ECO:0000259" key="8">
    <source>
        <dbReference type="Pfam" id="PF13742"/>
    </source>
</evidence>
<dbReference type="OrthoDB" id="9802795at2"/>
<dbReference type="GO" id="GO:0008855">
    <property type="term" value="F:exodeoxyribonuclease VII activity"/>
    <property type="evidence" value="ECO:0007669"/>
    <property type="project" value="UniProtKB-UniRule"/>
</dbReference>
<dbReference type="EMBL" id="LGCI01000005">
    <property type="protein sequence ID" value="KOY83204.1"/>
    <property type="molecule type" value="Genomic_DNA"/>
</dbReference>
<dbReference type="CDD" id="cd04489">
    <property type="entry name" value="ExoVII_LU_OBF"/>
    <property type="match status" value="1"/>
</dbReference>
<dbReference type="PANTHER" id="PTHR30008:SF0">
    <property type="entry name" value="EXODEOXYRIBONUCLEASE 7 LARGE SUBUNIT"/>
    <property type="match status" value="1"/>
</dbReference>
<evidence type="ECO:0000313" key="9">
    <source>
        <dbReference type="EMBL" id="KOY83204.1"/>
    </source>
</evidence>
<dbReference type="InterPro" id="IPR025824">
    <property type="entry name" value="OB-fold_nuc-bd_dom"/>
</dbReference>
<keyword evidence="10" id="KW-1185">Reference proteome</keyword>
<reference evidence="9 10" key="1">
    <citation type="submission" date="2015-07" db="EMBL/GenBank/DDBJ databases">
        <title>Genome sequencing project for genomic taxonomy and phylogenomics of Bacillus-like bacteria.</title>
        <authorList>
            <person name="Liu B."/>
            <person name="Wang J."/>
            <person name="Zhu Y."/>
            <person name="Liu G."/>
            <person name="Chen Q."/>
            <person name="Chen Z."/>
            <person name="Che J."/>
            <person name="Ge C."/>
            <person name="Shi H."/>
            <person name="Pan Z."/>
            <person name="Liu X."/>
        </authorList>
    </citation>
    <scope>NUCLEOTIDE SEQUENCE [LARGE SCALE GENOMIC DNA]</scope>
    <source>
        <strain evidence="9 10">DSM 54</strain>
    </source>
</reference>
<comment type="subunit">
    <text evidence="5">Heterooligomer composed of large and small subunits.</text>
</comment>
<dbReference type="Proteomes" id="UP000037977">
    <property type="component" value="Unassembled WGS sequence"/>
</dbReference>
<comment type="caution">
    <text evidence="9">The sequence shown here is derived from an EMBL/GenBank/DDBJ whole genome shotgun (WGS) entry which is preliminary data.</text>
</comment>
<comment type="similarity">
    <text evidence="5 6">Belongs to the XseA family.</text>
</comment>
<dbReference type="GO" id="GO:0006308">
    <property type="term" value="P:DNA catabolic process"/>
    <property type="evidence" value="ECO:0007669"/>
    <property type="project" value="UniProtKB-UniRule"/>
</dbReference>
<evidence type="ECO:0000259" key="7">
    <source>
        <dbReference type="Pfam" id="PF02601"/>
    </source>
</evidence>
<dbReference type="RefSeq" id="WP_053994446.1">
    <property type="nucleotide sequence ID" value="NZ_CP065643.1"/>
</dbReference>
<name>A0A0N0UX43_9BACI</name>
<keyword evidence="2 5" id="KW-0540">Nuclease</keyword>
<sequence>MSSASYLTVKALTKYIKRKFDADPHLREVYVKGELSNVKLHQSGHIYFTLKDDGARIAATMFKTAAAKLAFEPKEGMQVFIRGDVNVYEGYGTYQLYVQEMQPDGIGSLFVAFNQLKEQLQKEGLFKPEWKQPIPTFPETIGVVTSTTGAAIRDICTTLKRRYPLANVLIYPTLVQGAQAAPNIVQNIRRANREASCDVLIVGRGGGSIEDLWAFNEEIVARAIFDSRIPIISAVGHETDTTIADYVADLRAPTPTAAAEMTVPDQAELYQRVLAQKSQLHQLVRSQLMAERQRLNKLRQSYPLSMPERLYRPFTERLAQLESGLQTAMQMDLMKKAAQLQQLHSTVEQHSPKKALAFHQRELEERIQQLARATTYYVAKQQQQFEATVRTLEALNPLSILTRGFTVASKDQQVIKSATEVQKQDQLVLTFHDGKVIAKVTNILPKNEGESL</sequence>
<evidence type="ECO:0000256" key="5">
    <source>
        <dbReference type="HAMAP-Rule" id="MF_00378"/>
    </source>
</evidence>
<dbReference type="PATRIC" id="fig|33935.3.peg.1048"/>
<feature type="domain" description="Exonuclease VII large subunit C-terminal" evidence="7">
    <location>
        <begin position="125"/>
        <end position="438"/>
    </location>
</feature>
<proteinExistence type="inferred from homology"/>
<keyword evidence="1 5" id="KW-0963">Cytoplasm</keyword>
<gene>
    <name evidence="5" type="primary">xseA</name>
    <name evidence="9" type="ORF">ADM90_07960</name>
</gene>
<dbReference type="InterPro" id="IPR020579">
    <property type="entry name" value="Exonuc_VII_lsu_C"/>
</dbReference>
<evidence type="ECO:0000256" key="2">
    <source>
        <dbReference type="ARBA" id="ARBA00022722"/>
    </source>
</evidence>
<protein>
    <recommendedName>
        <fullName evidence="5">Exodeoxyribonuclease 7 large subunit</fullName>
        <ecNumber evidence="5">3.1.11.6</ecNumber>
    </recommendedName>
    <alternativeName>
        <fullName evidence="5">Exodeoxyribonuclease VII large subunit</fullName>
        <shortName evidence="5">Exonuclease VII large subunit</shortName>
    </alternativeName>
</protein>
<evidence type="ECO:0000256" key="4">
    <source>
        <dbReference type="ARBA" id="ARBA00022839"/>
    </source>
</evidence>
<evidence type="ECO:0000256" key="6">
    <source>
        <dbReference type="RuleBase" id="RU004355"/>
    </source>
</evidence>
<comment type="catalytic activity">
    <reaction evidence="5 6">
        <text>Exonucleolytic cleavage in either 5'- to 3'- or 3'- to 5'-direction to yield nucleoside 5'-phosphates.</text>
        <dbReference type="EC" id="3.1.11.6"/>
    </reaction>
</comment>
<dbReference type="PANTHER" id="PTHR30008">
    <property type="entry name" value="EXODEOXYRIBONUCLEASE 7 LARGE SUBUNIT"/>
    <property type="match status" value="1"/>
</dbReference>
<evidence type="ECO:0000256" key="1">
    <source>
        <dbReference type="ARBA" id="ARBA00022490"/>
    </source>
</evidence>
<dbReference type="GO" id="GO:0005737">
    <property type="term" value="C:cytoplasm"/>
    <property type="evidence" value="ECO:0007669"/>
    <property type="project" value="UniProtKB-SubCell"/>
</dbReference>
<dbReference type="EC" id="3.1.11.6" evidence="5"/>